<keyword evidence="8" id="KW-1003">Cell membrane</keyword>
<dbReference type="PROSITE" id="PS01315">
    <property type="entry name" value="CDS"/>
    <property type="match status" value="1"/>
</dbReference>
<evidence type="ECO:0000256" key="2">
    <source>
        <dbReference type="ARBA" id="ARBA00004651"/>
    </source>
</evidence>
<evidence type="ECO:0000256" key="3">
    <source>
        <dbReference type="ARBA" id="ARBA00005119"/>
    </source>
</evidence>
<evidence type="ECO:0000256" key="1">
    <source>
        <dbReference type="ARBA" id="ARBA00001698"/>
    </source>
</evidence>
<accession>A0A9Q8TVC9</accession>
<evidence type="ECO:0000256" key="19">
    <source>
        <dbReference type="SAM" id="Phobius"/>
    </source>
</evidence>
<keyword evidence="17" id="KW-1208">Phospholipid metabolism</keyword>
<evidence type="ECO:0000313" key="20">
    <source>
        <dbReference type="EMBL" id="URJ27918.1"/>
    </source>
</evidence>
<evidence type="ECO:0000256" key="11">
    <source>
        <dbReference type="ARBA" id="ARBA00022692"/>
    </source>
</evidence>
<evidence type="ECO:0000256" key="17">
    <source>
        <dbReference type="ARBA" id="ARBA00023264"/>
    </source>
</evidence>
<evidence type="ECO:0000256" key="4">
    <source>
        <dbReference type="ARBA" id="ARBA00005189"/>
    </source>
</evidence>
<evidence type="ECO:0000256" key="9">
    <source>
        <dbReference type="ARBA" id="ARBA00022516"/>
    </source>
</evidence>
<evidence type="ECO:0000256" key="8">
    <source>
        <dbReference type="ARBA" id="ARBA00022475"/>
    </source>
</evidence>
<dbReference type="EC" id="2.7.7.41" evidence="6 18"/>
<keyword evidence="11 18" id="KW-0812">Transmembrane</keyword>
<feature type="transmembrane region" description="Helical" evidence="19">
    <location>
        <begin position="150"/>
        <end position="173"/>
    </location>
</feature>
<reference evidence="20" key="1">
    <citation type="submission" date="2022-05" db="EMBL/GenBank/DDBJ databases">
        <title>Impact of host demography and evolutionary history on endosymbiont molecular evolution: a test in carpenter ants (Genus Camponotus) and their Blochmannia endosymbionts.</title>
        <authorList>
            <person name="Manthey J.D."/>
            <person name="Giron J.C."/>
            <person name="Hruska J.P."/>
        </authorList>
    </citation>
    <scope>NUCLEOTIDE SEQUENCE</scope>
    <source>
        <strain evidence="20">C-039</strain>
    </source>
</reference>
<keyword evidence="12 18" id="KW-0548">Nucleotidyltransferase</keyword>
<evidence type="ECO:0000256" key="6">
    <source>
        <dbReference type="ARBA" id="ARBA00012487"/>
    </source>
</evidence>
<evidence type="ECO:0000313" key="21">
    <source>
        <dbReference type="Proteomes" id="UP001056209"/>
    </source>
</evidence>
<comment type="pathway">
    <text evidence="3 18">Phospholipid metabolism; CDP-diacylglycerol biosynthesis; CDP-diacylglycerol from sn-glycerol 3-phosphate: step 3/3.</text>
</comment>
<name>A0A9Q8TVC9_9ENTR</name>
<comment type="pathway">
    <text evidence="4">Lipid metabolism.</text>
</comment>
<keyword evidence="16" id="KW-0594">Phospholipid biosynthesis</keyword>
<evidence type="ECO:0000256" key="15">
    <source>
        <dbReference type="ARBA" id="ARBA00023136"/>
    </source>
</evidence>
<dbReference type="GO" id="GO:0005886">
    <property type="term" value="C:plasma membrane"/>
    <property type="evidence" value="ECO:0007669"/>
    <property type="project" value="UniProtKB-SubCell"/>
</dbReference>
<dbReference type="PANTHER" id="PTHR46382">
    <property type="entry name" value="PHOSPHATIDATE CYTIDYLYLTRANSFERASE"/>
    <property type="match status" value="1"/>
</dbReference>
<dbReference type="Pfam" id="PF01148">
    <property type="entry name" value="CTP_transf_1"/>
    <property type="match status" value="1"/>
</dbReference>
<protein>
    <recommendedName>
        <fullName evidence="7 18">Phosphatidate cytidylyltransferase</fullName>
        <ecNumber evidence="6 18">2.7.7.41</ecNumber>
    </recommendedName>
</protein>
<comment type="similarity">
    <text evidence="5 18">Belongs to the CDS family.</text>
</comment>
<feature type="transmembrane region" description="Helical" evidence="19">
    <location>
        <begin position="120"/>
        <end position="138"/>
    </location>
</feature>
<keyword evidence="10 18" id="KW-0808">Transferase</keyword>
<feature type="transmembrane region" description="Helical" evidence="19">
    <location>
        <begin position="52"/>
        <end position="74"/>
    </location>
</feature>
<sequence length="286" mass="32761">MLRNRLISMFVLIPITISVVFLLSIIQFSIIVSIICLISAWEWGKIMNFPIYIHRTWICIIFGLLCTMVTIITFQNYLCFSNWHVFWYIFSGIIIMWWILAFILILSYPASAVFWRRSNILRFFFGILTILPFFWGILTLHQFHHINDNITGKWCLLYIITLVWINDSSAYVIGKTLGKHKLLKTISPKKTWEGFIGGVLISIGIAWLFITHIPINIINPSIMFVCSTIAIIASIIGDLTESMFKRESGIKDSGNLIPGHGGILDRIDSLVAAVPIFTCLILLSHF</sequence>
<feature type="transmembrane region" description="Helical" evidence="19">
    <location>
        <begin position="86"/>
        <end position="108"/>
    </location>
</feature>
<dbReference type="GO" id="GO:0004605">
    <property type="term" value="F:phosphatidate cytidylyltransferase activity"/>
    <property type="evidence" value="ECO:0007669"/>
    <property type="project" value="UniProtKB-EC"/>
</dbReference>
<evidence type="ECO:0000256" key="5">
    <source>
        <dbReference type="ARBA" id="ARBA00010185"/>
    </source>
</evidence>
<dbReference type="RefSeq" id="WP_250248286.1">
    <property type="nucleotide sequence ID" value="NZ_CP097753.1"/>
</dbReference>
<evidence type="ECO:0000256" key="7">
    <source>
        <dbReference type="ARBA" id="ARBA00019373"/>
    </source>
</evidence>
<evidence type="ECO:0000256" key="10">
    <source>
        <dbReference type="ARBA" id="ARBA00022679"/>
    </source>
</evidence>
<keyword evidence="15 19" id="KW-0472">Membrane</keyword>
<keyword evidence="14" id="KW-0443">Lipid metabolism</keyword>
<dbReference type="GO" id="GO:0016024">
    <property type="term" value="P:CDP-diacylglycerol biosynthetic process"/>
    <property type="evidence" value="ECO:0007669"/>
    <property type="project" value="TreeGrafter"/>
</dbReference>
<evidence type="ECO:0000256" key="13">
    <source>
        <dbReference type="ARBA" id="ARBA00022989"/>
    </source>
</evidence>
<comment type="catalytic activity">
    <reaction evidence="1 18">
        <text>a 1,2-diacyl-sn-glycero-3-phosphate + CTP + H(+) = a CDP-1,2-diacyl-sn-glycerol + diphosphate</text>
        <dbReference type="Rhea" id="RHEA:16229"/>
        <dbReference type="ChEBI" id="CHEBI:15378"/>
        <dbReference type="ChEBI" id="CHEBI:33019"/>
        <dbReference type="ChEBI" id="CHEBI:37563"/>
        <dbReference type="ChEBI" id="CHEBI:58332"/>
        <dbReference type="ChEBI" id="CHEBI:58608"/>
        <dbReference type="EC" id="2.7.7.41"/>
    </reaction>
</comment>
<evidence type="ECO:0000256" key="18">
    <source>
        <dbReference type="RuleBase" id="RU003938"/>
    </source>
</evidence>
<dbReference type="PANTHER" id="PTHR46382:SF1">
    <property type="entry name" value="PHOSPHATIDATE CYTIDYLYLTRANSFERASE"/>
    <property type="match status" value="1"/>
</dbReference>
<gene>
    <name evidence="20" type="ORF">M9393_01830</name>
</gene>
<feature type="transmembrane region" description="Helical" evidence="19">
    <location>
        <begin position="12"/>
        <end position="40"/>
    </location>
</feature>
<comment type="subcellular location">
    <subcellularLocation>
        <location evidence="2">Cell membrane</location>
        <topology evidence="2">Multi-pass membrane protein</topology>
    </subcellularLocation>
</comment>
<feature type="transmembrane region" description="Helical" evidence="19">
    <location>
        <begin position="221"/>
        <end position="240"/>
    </location>
</feature>
<keyword evidence="9" id="KW-0444">Lipid biosynthesis</keyword>
<keyword evidence="13 19" id="KW-1133">Transmembrane helix</keyword>
<feature type="transmembrane region" description="Helical" evidence="19">
    <location>
        <begin position="194"/>
        <end position="215"/>
    </location>
</feature>
<evidence type="ECO:0000256" key="12">
    <source>
        <dbReference type="ARBA" id="ARBA00022695"/>
    </source>
</evidence>
<proteinExistence type="inferred from homology"/>
<evidence type="ECO:0000256" key="14">
    <source>
        <dbReference type="ARBA" id="ARBA00023098"/>
    </source>
</evidence>
<dbReference type="Proteomes" id="UP001056209">
    <property type="component" value="Chromosome"/>
</dbReference>
<organism evidence="20 21">
    <name type="scientific">Candidatus Blochmannia vicinus</name>
    <name type="common">nom. nud.</name>
    <dbReference type="NCBI Taxonomy" id="251540"/>
    <lineage>
        <taxon>Bacteria</taxon>
        <taxon>Pseudomonadati</taxon>
        <taxon>Pseudomonadota</taxon>
        <taxon>Gammaproteobacteria</taxon>
        <taxon>Enterobacterales</taxon>
        <taxon>Enterobacteriaceae</taxon>
        <taxon>ant endosymbionts</taxon>
        <taxon>Candidatus Blochmanniella</taxon>
    </lineage>
</organism>
<dbReference type="EMBL" id="CP097753">
    <property type="protein sequence ID" value="URJ27918.1"/>
    <property type="molecule type" value="Genomic_DNA"/>
</dbReference>
<dbReference type="AlphaFoldDB" id="A0A9Q8TVC9"/>
<evidence type="ECO:0000256" key="16">
    <source>
        <dbReference type="ARBA" id="ARBA00023209"/>
    </source>
</evidence>
<dbReference type="InterPro" id="IPR000374">
    <property type="entry name" value="PC_trans"/>
</dbReference>